<protein>
    <submittedName>
        <fullName evidence="7">BEACH domain-containing protein C2-like protein</fullName>
    </submittedName>
</protein>
<evidence type="ECO:0000313" key="7">
    <source>
        <dbReference type="EMBL" id="RWR89319.1"/>
    </source>
</evidence>
<dbReference type="STRING" id="337451.A0A443PEX5"/>
<dbReference type="PANTHER" id="PTHR13743:SF157">
    <property type="entry name" value="BEACH DOMAIN-CONTAINING PROTEIN C2"/>
    <property type="match status" value="1"/>
</dbReference>
<evidence type="ECO:0000259" key="6">
    <source>
        <dbReference type="PROSITE" id="PS51783"/>
    </source>
</evidence>
<dbReference type="Pfam" id="PF15787">
    <property type="entry name" value="DUF4704"/>
    <property type="match status" value="2"/>
</dbReference>
<dbReference type="SUPFAM" id="SSF50978">
    <property type="entry name" value="WD40 repeat-like"/>
    <property type="match status" value="1"/>
</dbReference>
<dbReference type="InterPro" id="IPR031570">
    <property type="entry name" value="NBEA/BDCP_DUF4704"/>
</dbReference>
<dbReference type="InterPro" id="IPR036372">
    <property type="entry name" value="BEACH_dom_sf"/>
</dbReference>
<dbReference type="SUPFAM" id="SSF49899">
    <property type="entry name" value="Concanavalin A-like lectins/glucanases"/>
    <property type="match status" value="1"/>
</dbReference>
<evidence type="ECO:0000256" key="3">
    <source>
        <dbReference type="PROSITE-ProRule" id="PRU00221"/>
    </source>
</evidence>
<dbReference type="Gene3D" id="1.10.1540.10">
    <property type="entry name" value="BEACH domain"/>
    <property type="match status" value="1"/>
</dbReference>
<evidence type="ECO:0000259" key="5">
    <source>
        <dbReference type="PROSITE" id="PS50197"/>
    </source>
</evidence>
<feature type="region of interest" description="Disordered" evidence="4">
    <location>
        <begin position="1283"/>
        <end position="1309"/>
    </location>
</feature>
<evidence type="ECO:0000313" key="8">
    <source>
        <dbReference type="Proteomes" id="UP000283530"/>
    </source>
</evidence>
<dbReference type="InterPro" id="IPR023362">
    <property type="entry name" value="PH-BEACH_dom"/>
</dbReference>
<dbReference type="InterPro" id="IPR050865">
    <property type="entry name" value="BEACH_Domain"/>
</dbReference>
<keyword evidence="2" id="KW-0677">Repeat</keyword>
<dbReference type="PROSITE" id="PS50082">
    <property type="entry name" value="WD_REPEATS_2"/>
    <property type="match status" value="1"/>
</dbReference>
<dbReference type="Gene3D" id="2.30.29.30">
    <property type="entry name" value="Pleckstrin-homology domain (PH domain)/Phosphotyrosine-binding domain (PTB)"/>
    <property type="match status" value="1"/>
</dbReference>
<dbReference type="Pfam" id="PF02138">
    <property type="entry name" value="Beach"/>
    <property type="match status" value="1"/>
</dbReference>
<feature type="compositionally biased region" description="Low complexity" evidence="4">
    <location>
        <begin position="28"/>
        <end position="38"/>
    </location>
</feature>
<dbReference type="Pfam" id="PF14844">
    <property type="entry name" value="PH_BEACH"/>
    <property type="match status" value="1"/>
</dbReference>
<dbReference type="InterPro" id="IPR000409">
    <property type="entry name" value="BEACH_dom"/>
</dbReference>
<dbReference type="CDD" id="cd06071">
    <property type="entry name" value="Beach"/>
    <property type="match status" value="1"/>
</dbReference>
<dbReference type="InterPro" id="IPR015943">
    <property type="entry name" value="WD40/YVTN_repeat-like_dom_sf"/>
</dbReference>
<accession>A0A443PEX5</accession>
<gene>
    <name evidence="7" type="ORF">CKAN_01837000</name>
</gene>
<dbReference type="PROSITE" id="PS50197">
    <property type="entry name" value="BEACH"/>
    <property type="match status" value="1"/>
</dbReference>
<dbReference type="PROSITE" id="PS50294">
    <property type="entry name" value="WD_REPEATS_REGION"/>
    <property type="match status" value="1"/>
</dbReference>
<feature type="domain" description="BEACH" evidence="5">
    <location>
        <begin position="2103"/>
        <end position="2375"/>
    </location>
</feature>
<feature type="repeat" description="WD" evidence="3">
    <location>
        <begin position="2530"/>
        <end position="2563"/>
    </location>
</feature>
<dbReference type="Proteomes" id="UP000283530">
    <property type="component" value="Unassembled WGS sequence"/>
</dbReference>
<dbReference type="SMART" id="SM00320">
    <property type="entry name" value="WD40"/>
    <property type="match status" value="3"/>
</dbReference>
<dbReference type="PROSITE" id="PS51783">
    <property type="entry name" value="PH_BEACH"/>
    <property type="match status" value="1"/>
</dbReference>
<organism evidence="7 8">
    <name type="scientific">Cinnamomum micranthum f. kanehirae</name>
    <dbReference type="NCBI Taxonomy" id="337451"/>
    <lineage>
        <taxon>Eukaryota</taxon>
        <taxon>Viridiplantae</taxon>
        <taxon>Streptophyta</taxon>
        <taxon>Embryophyta</taxon>
        <taxon>Tracheophyta</taxon>
        <taxon>Spermatophyta</taxon>
        <taxon>Magnoliopsida</taxon>
        <taxon>Magnoliidae</taxon>
        <taxon>Laurales</taxon>
        <taxon>Lauraceae</taxon>
        <taxon>Cinnamomum</taxon>
    </lineage>
</organism>
<comment type="caution">
    <text evidence="7">The sequence shown here is derived from an EMBL/GenBank/DDBJ whole genome shotgun (WGS) entry which is preliminary data.</text>
</comment>
<dbReference type="PANTHER" id="PTHR13743">
    <property type="entry name" value="BEIGE/BEACH-RELATED"/>
    <property type="match status" value="1"/>
</dbReference>
<feature type="compositionally biased region" description="Low complexity" evidence="4">
    <location>
        <begin position="1295"/>
        <end position="1307"/>
    </location>
</feature>
<dbReference type="SUPFAM" id="SSF81837">
    <property type="entry name" value="BEACH domain"/>
    <property type="match status" value="1"/>
</dbReference>
<evidence type="ECO:0000256" key="4">
    <source>
        <dbReference type="SAM" id="MobiDB-lite"/>
    </source>
</evidence>
<feature type="region of interest" description="Disordered" evidence="4">
    <location>
        <begin position="2719"/>
        <end position="2741"/>
    </location>
</feature>
<dbReference type="InterPro" id="IPR001680">
    <property type="entry name" value="WD40_rpt"/>
</dbReference>
<dbReference type="InterPro" id="IPR013320">
    <property type="entry name" value="ConA-like_dom_sf"/>
</dbReference>
<feature type="region of interest" description="Disordered" evidence="4">
    <location>
        <begin position="2576"/>
        <end position="2600"/>
    </location>
</feature>
<evidence type="ECO:0000256" key="2">
    <source>
        <dbReference type="ARBA" id="ARBA00022737"/>
    </source>
</evidence>
<reference evidence="7 8" key="1">
    <citation type="journal article" date="2019" name="Nat. Plants">
        <title>Stout camphor tree genome fills gaps in understanding of flowering plant genome evolution.</title>
        <authorList>
            <person name="Chaw S.M."/>
            <person name="Liu Y.C."/>
            <person name="Wu Y.W."/>
            <person name="Wang H.Y."/>
            <person name="Lin C.I."/>
            <person name="Wu C.S."/>
            <person name="Ke H.M."/>
            <person name="Chang L.Y."/>
            <person name="Hsu C.Y."/>
            <person name="Yang H.T."/>
            <person name="Sudianto E."/>
            <person name="Hsu M.H."/>
            <person name="Wu K.P."/>
            <person name="Wang L.N."/>
            <person name="Leebens-Mack J.H."/>
            <person name="Tsai I.J."/>
        </authorList>
    </citation>
    <scope>NUCLEOTIDE SEQUENCE [LARGE SCALE GENOMIC DNA]</scope>
    <source>
        <strain evidence="8">cv. Chaw 1501</strain>
        <tissue evidence="7">Young leaves</tissue>
    </source>
</reference>
<dbReference type="Pfam" id="PF20426">
    <property type="entry name" value="NBCH_WD40"/>
    <property type="match status" value="1"/>
</dbReference>
<name>A0A443PEX5_9MAGN</name>
<evidence type="ECO:0000256" key="1">
    <source>
        <dbReference type="ARBA" id="ARBA00022574"/>
    </source>
</evidence>
<dbReference type="InterPro" id="IPR011993">
    <property type="entry name" value="PH-like_dom_sf"/>
</dbReference>
<feature type="region of interest" description="Disordered" evidence="4">
    <location>
        <begin position="1"/>
        <end position="67"/>
    </location>
</feature>
<dbReference type="SMART" id="SM01026">
    <property type="entry name" value="Beach"/>
    <property type="match status" value="1"/>
</dbReference>
<dbReference type="CDD" id="cd01201">
    <property type="entry name" value="PH_BEACH"/>
    <property type="match status" value="1"/>
</dbReference>
<keyword evidence="1 3" id="KW-0853">WD repeat</keyword>
<feature type="compositionally biased region" description="Basic and acidic residues" evidence="4">
    <location>
        <begin position="2722"/>
        <end position="2741"/>
    </location>
</feature>
<feature type="domain" description="BEACH-type PH" evidence="6">
    <location>
        <begin position="1977"/>
        <end position="2088"/>
    </location>
</feature>
<dbReference type="Gene3D" id="2.130.10.10">
    <property type="entry name" value="YVTN repeat-like/Quinoprotein amine dehydrogenase"/>
    <property type="match status" value="1"/>
</dbReference>
<dbReference type="OrthoDB" id="26681at2759"/>
<sequence>MAGHMQDDSAAATPTRDAPPSHLGLKRSSSSSSFDSYSGIYAASTLSSPAESPLKPDTTMPDAPDLSPTLLDLLESAIADSPGSLDKLREVVCGNENLEMEEGMTSISVSVVDALLIKMGGAECFDDESGYNNPPTVMQNSKAAVVAGELIPWLSREGDSENCMSPRTQMIRGLLLILRACTRNLSMCSASGLLTVLLHSVEKVFVQENNSTEQMLWDGTDLFHCIEVLATHSLSVIDLRMWLQVITRTFPSDWALQLTLTLEKAMIGNETRAPACTFEFDGESSGLLYQGENRWPFSNGYAFVTWIYIESFYGEGTSFMPRLFSLMSVDNQGVEVYFQPPFLVAECGNVKGKKVCLQFSHMFEPHCWYFVGIEQTCKQSLLGKAETELRLYIDGKLYETHLFEFPRISKPLSFCCIATNPPLTLAGSQRRRHHCPLFAEMGPIYIFKEPIGPERMSRLDSRGGDALPYFGIGAGLPSLATNDHVQSWVEECSLLDLEIGGSLHLLYHPKLLKGSFCPDACISDSAGALRRPAEVLGQVHVATKIRPAESMWALAYGGPMSLLPLTVNNVKKDSLQPEHMIFPSSLAAVSLAAPIFRIISMAIQHPGNNEEFCRTRGPEILSIILHYLLQTLSGLDPGRQTGVKDGELVAAVVSLCQSQKRNHALKVQLFRALLFDLKMWSFCNYGLQKKLLSSLADMVFTESSSMRDANALQMLLDGCRRCYWIVRETDSVDTFSLYESQRPMGKVNALVDELLVIIELLVIAATPLSAVDDIRCLIGFVVDCPQPNQVARVLHLIYRLVVQPNASRARTFAESFISCGGIEMLLVLLQQEAKAGNQYISDNSSLKGAECVLVQGSELHMCSDQASRQDNHIVPLSDGESSFCEEGSELQSSGSVDKSSMVFFDTNIGSIPLSQSTMRNLGGINFSLSTDSARNDVYNFDNGDGVVVCIINLLGVLVRLGLLKISSNAGSSDLHSSILGSGLHDDGSTMFSDRISLLHFALQKAIKAAPQRLMTGNVYIALMKAMINFQSMDGGQNGPDCRFEHLHLLKILLCSLPFASRTLQEQAMQDLLFLVYSHPENRSTLCCMEEWPEWILEVFISNYEMGLTKCLNGARIGDVEDLIHKFLIKMLENSMYEKDGWKDIEATIHCAEWLSVTGGSSSGDQRARREESVAVFKRRFLGDLLDFAVRELQDQQTEVIVATAASGGSTTAGQQDAKLKSESAAHLSGFLAENSIVIMMLVEDHLRLQSKLFSSSHSVDGPGFPVSSTSFACSHSNSLARDIGESSEISDSRRSSLSSESGGPSLDVLSSMIDTNGHNSASVMDNFSTAAAAEPYESVRSAFVSYGSCSLDLAKGWKYRSQMWYNADLILKSSLFGGGGSGWESWKLALEKDSNGNWIELALVKKSISMLQALLLDEFGVGDGLGIGGGSFARKGAVTTLYQLLDSDQPFLCMLRMILASMREDDCGADDIVPRDISFKDDISEGLHYQASNKLPLDHSSHFSTRNSCPELLWRQAYLKHNLEFVFLSADISTTIFLHFKFTLDCLAPSSVLAPVLNMPMTESRRQRVFVAACIFYSEVWHAVGADRKPLRKQYLQAILPPFVAILRRWRSLLAGIHELTSSDDLNPLIVDERAFAADSLPLESALSMISPGWAVAFASPPAAMALSMIAAGASSGETIVPARNMQLRRDSSLLERKTTRLPLHSFSSFHKPSDLPNKSPAVPKDKAAAKAAALTAARDLDRISKIGSGRGLSAVAMATSAQRRSASNLARWKRWNIYEAMGNAWMEFLQSVDTKSVSGKDFSALSYKYVAVLVASFALARNMKRVEVFWKLDSMENSLRMRRCMRRNYKGSDHLASTINHEYHQLQLKTNEENARCHANDLQGAFTGSLLSNPSIVMAEAISMEEKNQDDEESEIDIFEDRMYVKEKNSENGQGFPVTGKQLVQRSLDKRDAKVSKDRNLVQIPFVVAPGYVPGEFDERIILELPSLLVRALRVVQGTFQITTKRINFIVDEHINDNSRGDRLDFKTQNIDQEKDRSWLISSIKQMFTRRYLLRRSALELFMIDRSNFFFDFGTTEGHENAYRAIVHMQPLHLDSVYLATQRPDQLFKRTRLMERWARWEISNFEYLMQLNTLAGRSYNDFTQYPIFPWILADYSSANLEFANPSSYRDLSKPIGALNTDRLKRFQQRYLSFDDPNIPKFHYGSHYSSARIVLYYLVRVEPFTALSIHGDHIFSNIGATWNGVLEDMNDVKELVPELFYLPEVLSNGDMVDIGSVKLPPWANNPVDFIHKHRKALESEHVSAHLHEWVDLIFGYKQRGKEAVLANNVFFYTSYEGTADIDKISDPVQQRIAQDQIVSFGQTPSQLLTIPHIKRRTLADVLHLQTIFRNPNKIKPYVVPNPERCNVPAAAIFAQQDSIIVVDVNAPDAHVALHKWQPNTPDAHGTPFLFQHGKAMTSSTSGTFTRMLKGPAGLASEDCQFPRALAFPVSGIRSSAIVAATCDKEVITGGHADNSVKLISADGAIAIQTAVGHCAPVTCLSLSPDGNYLVTGSQDTTLILWRIHRALPAHWSDISEPSTTTTLPNSPLCGSSSNSIAETSQRSRIEGPMLVLRGHFKALVCCCVDSDLGVIVSCSQSSGVLLHSMRGRLIKNLEVVEADAICLSSEGVLLTWNKSMQKLSTFTINGIPIATAFLPAVSGSISCMEVSIDGESALIGMTSCSTDKDGEPHSSSDSRDLKSDNHNVEDLTSLSQENTANQLAVSVPSICFIDLHTLKIFHTIKLGDGQDITAVALNNDNTNLLVSTADKQLIVFTDPDSSLRAVSQILPPDFEGDGLHPLTD</sequence>
<keyword evidence="8" id="KW-1185">Reference proteome</keyword>
<dbReference type="InterPro" id="IPR046851">
    <property type="entry name" value="NBCH_WD40"/>
</dbReference>
<proteinExistence type="predicted"/>
<dbReference type="InterPro" id="IPR036322">
    <property type="entry name" value="WD40_repeat_dom_sf"/>
</dbReference>
<dbReference type="EMBL" id="QPKB01000007">
    <property type="protein sequence ID" value="RWR89319.1"/>
    <property type="molecule type" value="Genomic_DNA"/>
</dbReference>
<dbReference type="SUPFAM" id="SSF50729">
    <property type="entry name" value="PH domain-like"/>
    <property type="match status" value="1"/>
</dbReference>